<keyword evidence="5" id="KW-0547">Nucleotide-binding</keyword>
<dbReference type="Proteomes" id="UP000244240">
    <property type="component" value="Unassembled WGS sequence"/>
</dbReference>
<comment type="pathway">
    <text evidence="1">Protein modification; protein lipoylation via exogenous pathway; protein N(6)-(lipoyl)lysine from lipoate: step 2/2.</text>
</comment>
<evidence type="ECO:0000256" key="1">
    <source>
        <dbReference type="ARBA" id="ARBA00005085"/>
    </source>
</evidence>
<comment type="catalytic activity">
    <reaction evidence="7">
        <text>L-lysyl-[lipoyl-carrier protein] + (R)-lipoate + ATP = N(6)-[(R)-lipoyl]-L-lysyl-[lipoyl-carrier protein] + AMP + diphosphate + H(+)</text>
        <dbReference type="Rhea" id="RHEA:49288"/>
        <dbReference type="Rhea" id="RHEA-COMP:10500"/>
        <dbReference type="Rhea" id="RHEA-COMP:10502"/>
        <dbReference type="ChEBI" id="CHEBI:15378"/>
        <dbReference type="ChEBI" id="CHEBI:29969"/>
        <dbReference type="ChEBI" id="CHEBI:30616"/>
        <dbReference type="ChEBI" id="CHEBI:33019"/>
        <dbReference type="ChEBI" id="CHEBI:83088"/>
        <dbReference type="ChEBI" id="CHEBI:83099"/>
        <dbReference type="ChEBI" id="CHEBI:456215"/>
        <dbReference type="EC" id="6.3.1.20"/>
    </reaction>
</comment>
<dbReference type="SUPFAM" id="SSF55681">
    <property type="entry name" value="Class II aaRS and biotin synthetases"/>
    <property type="match status" value="1"/>
</dbReference>
<protein>
    <recommendedName>
        <fullName evidence="3">lipoate--protein ligase</fullName>
        <ecNumber evidence="3">6.3.1.20</ecNumber>
    </recommendedName>
</protein>
<dbReference type="GO" id="GO:0005737">
    <property type="term" value="C:cytoplasm"/>
    <property type="evidence" value="ECO:0007669"/>
    <property type="project" value="TreeGrafter"/>
</dbReference>
<comment type="pathway">
    <text evidence="2">Protein modification; protein lipoylation via exogenous pathway; protein N(6)-(lipoyl)lysine from lipoate: step 1/2.</text>
</comment>
<dbReference type="UniPathway" id="UPA00537">
    <property type="reaction ID" value="UER00594"/>
</dbReference>
<dbReference type="InterPro" id="IPR045864">
    <property type="entry name" value="aa-tRNA-synth_II/BPL/LPL"/>
</dbReference>
<dbReference type="InterPro" id="IPR019491">
    <property type="entry name" value="Lipoate_protein_ligase_C"/>
</dbReference>
<dbReference type="InterPro" id="IPR004143">
    <property type="entry name" value="BPL_LPL_catalytic"/>
</dbReference>
<feature type="domain" description="BPL/LPL catalytic" evidence="8">
    <location>
        <begin position="27"/>
        <end position="214"/>
    </location>
</feature>
<evidence type="ECO:0000256" key="7">
    <source>
        <dbReference type="ARBA" id="ARBA00048037"/>
    </source>
</evidence>
<dbReference type="GO" id="GO:0009249">
    <property type="term" value="P:protein lipoylation"/>
    <property type="evidence" value="ECO:0007669"/>
    <property type="project" value="InterPro"/>
</dbReference>
<dbReference type="GO" id="GO:0017118">
    <property type="term" value="F:lipoyltransferase activity"/>
    <property type="evidence" value="ECO:0007669"/>
    <property type="project" value="TreeGrafter"/>
</dbReference>
<dbReference type="Pfam" id="PF21948">
    <property type="entry name" value="LplA-B_cat"/>
    <property type="match status" value="1"/>
</dbReference>
<dbReference type="Pfam" id="PF10437">
    <property type="entry name" value="Lip_prot_lig_C"/>
    <property type="match status" value="1"/>
</dbReference>
<accession>A0A2T6C4U1</accession>
<keyword evidence="10" id="KW-1185">Reference proteome</keyword>
<dbReference type="PROSITE" id="PS51733">
    <property type="entry name" value="BPL_LPL_CATALYTIC"/>
    <property type="match status" value="1"/>
</dbReference>
<dbReference type="GO" id="GO:0005524">
    <property type="term" value="F:ATP binding"/>
    <property type="evidence" value="ECO:0007669"/>
    <property type="project" value="UniProtKB-KW"/>
</dbReference>
<dbReference type="Gene3D" id="3.30.930.10">
    <property type="entry name" value="Bira Bifunctional Protein, Domain 2"/>
    <property type="match status" value="1"/>
</dbReference>
<dbReference type="InterPro" id="IPR004562">
    <property type="entry name" value="LipoylTrfase_LipoateP_Ligase"/>
</dbReference>
<name>A0A2T6C4U1_9BACL</name>
<reference evidence="9 10" key="1">
    <citation type="submission" date="2018-04" db="EMBL/GenBank/DDBJ databases">
        <title>Genomic Encyclopedia of Archaeal and Bacterial Type Strains, Phase II (KMG-II): from individual species to whole genera.</title>
        <authorList>
            <person name="Goeker M."/>
        </authorList>
    </citation>
    <scope>NUCLEOTIDE SEQUENCE [LARGE SCALE GENOMIC DNA]</scope>
    <source>
        <strain evidence="9 10">DSM 45787</strain>
    </source>
</reference>
<keyword evidence="4 9" id="KW-0436">Ligase</keyword>
<dbReference type="OrthoDB" id="9788148at2"/>
<dbReference type="AlphaFoldDB" id="A0A2T6C4U1"/>
<evidence type="ECO:0000256" key="3">
    <source>
        <dbReference type="ARBA" id="ARBA00012367"/>
    </source>
</evidence>
<dbReference type="Gene3D" id="3.30.390.50">
    <property type="entry name" value="CO dehydrogenase flavoprotein, C-terminal domain"/>
    <property type="match status" value="1"/>
</dbReference>
<comment type="caution">
    <text evidence="9">The sequence shown here is derived from an EMBL/GenBank/DDBJ whole genome shotgun (WGS) entry which is preliminary data.</text>
</comment>
<dbReference type="SUPFAM" id="SSF82649">
    <property type="entry name" value="SufE/NifU"/>
    <property type="match status" value="1"/>
</dbReference>
<dbReference type="RefSeq" id="WP_108022164.1">
    <property type="nucleotide sequence ID" value="NZ_QBKR01000004.1"/>
</dbReference>
<evidence type="ECO:0000313" key="9">
    <source>
        <dbReference type="EMBL" id="PTX63336.1"/>
    </source>
</evidence>
<dbReference type="GO" id="GO:0016979">
    <property type="term" value="F:lipoate-protein ligase activity"/>
    <property type="evidence" value="ECO:0007669"/>
    <property type="project" value="UniProtKB-EC"/>
</dbReference>
<dbReference type="EMBL" id="QBKR01000004">
    <property type="protein sequence ID" value="PTX63336.1"/>
    <property type="molecule type" value="Genomic_DNA"/>
</dbReference>
<dbReference type="CDD" id="cd16443">
    <property type="entry name" value="LplA"/>
    <property type="match status" value="1"/>
</dbReference>
<gene>
    <name evidence="9" type="ORF">C8P63_104183</name>
</gene>
<dbReference type="PANTHER" id="PTHR12561">
    <property type="entry name" value="LIPOATE-PROTEIN LIGASE"/>
    <property type="match status" value="1"/>
</dbReference>
<evidence type="ECO:0000256" key="4">
    <source>
        <dbReference type="ARBA" id="ARBA00022598"/>
    </source>
</evidence>
<proteinExistence type="predicted"/>
<organism evidence="9 10">
    <name type="scientific">Melghirimyces profundicolus</name>
    <dbReference type="NCBI Taxonomy" id="1242148"/>
    <lineage>
        <taxon>Bacteria</taxon>
        <taxon>Bacillati</taxon>
        <taxon>Bacillota</taxon>
        <taxon>Bacilli</taxon>
        <taxon>Bacillales</taxon>
        <taxon>Thermoactinomycetaceae</taxon>
        <taxon>Melghirimyces</taxon>
    </lineage>
</organism>
<dbReference type="EC" id="6.3.1.20" evidence="3"/>
<evidence type="ECO:0000256" key="5">
    <source>
        <dbReference type="ARBA" id="ARBA00022741"/>
    </source>
</evidence>
<dbReference type="FunFam" id="3.30.930.10:FF:000072">
    <property type="entry name" value="Lipoate--protein ligase"/>
    <property type="match status" value="1"/>
</dbReference>
<evidence type="ECO:0000259" key="8">
    <source>
        <dbReference type="PROSITE" id="PS51733"/>
    </source>
</evidence>
<evidence type="ECO:0000256" key="2">
    <source>
        <dbReference type="ARBA" id="ARBA00005124"/>
    </source>
</evidence>
<evidence type="ECO:0000256" key="6">
    <source>
        <dbReference type="ARBA" id="ARBA00022840"/>
    </source>
</evidence>
<keyword evidence="6" id="KW-0067">ATP-binding</keyword>
<evidence type="ECO:0000313" key="10">
    <source>
        <dbReference type="Proteomes" id="UP000244240"/>
    </source>
</evidence>
<dbReference type="NCBIfam" id="TIGR00545">
    <property type="entry name" value="lipoyltrans"/>
    <property type="match status" value="1"/>
</dbReference>
<dbReference type="PANTHER" id="PTHR12561:SF3">
    <property type="entry name" value="LIPOYLTRANSFERASE 1, MITOCHONDRIAL"/>
    <property type="match status" value="1"/>
</dbReference>
<sequence length="330" mass="38637">MLFIDNQNTYDPRVNLAIEEYILKHLDIDEDYLLFYINDPSIIIGRNQNTVEEIHVDYCREHGIHVVRRLSGGGAVYHDRGNLNFSFITKDDGNSFLNFRKFTEPVIKALRRLGVEAELTGRNDIQVGEKKISGNAQFTTKGRMFSHGTLMFDVDLERVAEALKVKKEKFQSKSTKSVRSRVANISEFLDRKMSVEEFRNLLLRYIFEGEAEIPEYRLTEEDWKEIDRISAERYRNWDWNFGRSPKFNVEHARRFEGAGSIDVRLQVEKGIIRGCTIFGDFFGVRDVKEIQDLLTGRRYDRDDIADALKEIDVREYFGNITKDEFIDLVY</sequence>